<keyword evidence="1" id="KW-0812">Transmembrane</keyword>
<feature type="transmembrane region" description="Helical" evidence="1">
    <location>
        <begin position="73"/>
        <end position="94"/>
    </location>
</feature>
<organism evidence="2 3">
    <name type="scientific">Candidatus Liptonbacteria bacterium RIFCSPLOWO2_01_FULL_53_13</name>
    <dbReference type="NCBI Taxonomy" id="1798651"/>
    <lineage>
        <taxon>Bacteria</taxon>
        <taxon>Candidatus Liptoniibacteriota</taxon>
    </lineage>
</organism>
<keyword evidence="1" id="KW-0472">Membrane</keyword>
<dbReference type="EMBL" id="MHLB01000060">
    <property type="protein sequence ID" value="OGZ00600.1"/>
    <property type="molecule type" value="Genomic_DNA"/>
</dbReference>
<dbReference type="Proteomes" id="UP000178348">
    <property type="component" value="Unassembled WGS sequence"/>
</dbReference>
<reference evidence="2 3" key="1">
    <citation type="journal article" date="2016" name="Nat. Commun.">
        <title>Thousands of microbial genomes shed light on interconnected biogeochemical processes in an aquifer system.</title>
        <authorList>
            <person name="Anantharaman K."/>
            <person name="Brown C.T."/>
            <person name="Hug L.A."/>
            <person name="Sharon I."/>
            <person name="Castelle C.J."/>
            <person name="Probst A.J."/>
            <person name="Thomas B.C."/>
            <person name="Singh A."/>
            <person name="Wilkins M.J."/>
            <person name="Karaoz U."/>
            <person name="Brodie E.L."/>
            <person name="Williams K.H."/>
            <person name="Hubbard S.S."/>
            <person name="Banfield J.F."/>
        </authorList>
    </citation>
    <scope>NUCLEOTIDE SEQUENCE [LARGE SCALE GENOMIC DNA]</scope>
</reference>
<name>A0A1G2CIM5_9BACT</name>
<dbReference type="AlphaFoldDB" id="A0A1G2CIM5"/>
<accession>A0A1G2CIM5</accession>
<gene>
    <name evidence="2" type="ORF">A2946_03200</name>
</gene>
<evidence type="ECO:0000256" key="1">
    <source>
        <dbReference type="SAM" id="Phobius"/>
    </source>
</evidence>
<evidence type="ECO:0000313" key="3">
    <source>
        <dbReference type="Proteomes" id="UP000178348"/>
    </source>
</evidence>
<comment type="caution">
    <text evidence="2">The sequence shown here is derived from an EMBL/GenBank/DDBJ whole genome shotgun (WGS) entry which is preliminary data.</text>
</comment>
<proteinExistence type="predicted"/>
<evidence type="ECO:0000313" key="2">
    <source>
        <dbReference type="EMBL" id="OGZ00600.1"/>
    </source>
</evidence>
<evidence type="ECO:0008006" key="4">
    <source>
        <dbReference type="Google" id="ProtNLM"/>
    </source>
</evidence>
<sequence length="106" mass="11000">MNKRISTLIALSVPFLAYAIPKDVKGVQSMLCTIADWVFTFALTVGIICVIYAAFLYMTAGGSSEKVGTANKTMIYAVVGIAIALIAGGVPNLVASFLDTTASGCS</sequence>
<feature type="transmembrane region" description="Helical" evidence="1">
    <location>
        <begin position="37"/>
        <end position="61"/>
    </location>
</feature>
<dbReference type="InterPro" id="IPR007039">
    <property type="entry name" value="TrbC/VirB2"/>
</dbReference>
<keyword evidence="1" id="KW-1133">Transmembrane helix</keyword>
<dbReference type="Pfam" id="PF04956">
    <property type="entry name" value="TrbC"/>
    <property type="match status" value="1"/>
</dbReference>
<protein>
    <recommendedName>
        <fullName evidence="4">TrbC/VirB2 family protein</fullName>
    </recommendedName>
</protein>